<dbReference type="RefSeq" id="WP_284299941.1">
    <property type="nucleotide sequence ID" value="NZ_BSSV01000007.1"/>
</dbReference>
<gene>
    <name evidence="2" type="ORF">tloyanaT_29300</name>
</gene>
<protein>
    <recommendedName>
        <fullName evidence="4">DUF4381 domain-containing protein</fullName>
    </recommendedName>
</protein>
<keyword evidence="3" id="KW-1185">Reference proteome</keyword>
<proteinExistence type="predicted"/>
<keyword evidence="1" id="KW-0812">Transmembrane</keyword>
<dbReference type="Proteomes" id="UP001157134">
    <property type="component" value="Unassembled WGS sequence"/>
</dbReference>
<dbReference type="InterPro" id="IPR025489">
    <property type="entry name" value="DUF4381"/>
</dbReference>
<feature type="transmembrane region" description="Helical" evidence="1">
    <location>
        <begin position="23"/>
        <end position="44"/>
    </location>
</feature>
<name>A0ABQ6HGF1_9GAMM</name>
<organism evidence="2 3">
    <name type="scientific">Thalassotalea loyana</name>
    <dbReference type="NCBI Taxonomy" id="280483"/>
    <lineage>
        <taxon>Bacteria</taxon>
        <taxon>Pseudomonadati</taxon>
        <taxon>Pseudomonadota</taxon>
        <taxon>Gammaproteobacteria</taxon>
        <taxon>Alteromonadales</taxon>
        <taxon>Colwelliaceae</taxon>
        <taxon>Thalassotalea</taxon>
    </lineage>
</organism>
<evidence type="ECO:0000313" key="3">
    <source>
        <dbReference type="Proteomes" id="UP001157134"/>
    </source>
</evidence>
<reference evidence="2 3" key="1">
    <citation type="submission" date="2023-03" db="EMBL/GenBank/DDBJ databases">
        <title>Thalassotalea loyana LMG 22536T draft genome sequence.</title>
        <authorList>
            <person name="Sawabe T."/>
        </authorList>
    </citation>
    <scope>NUCLEOTIDE SEQUENCE [LARGE SCALE GENOMIC DNA]</scope>
    <source>
        <strain evidence="2 3">LMG 22536</strain>
    </source>
</reference>
<dbReference type="Pfam" id="PF14316">
    <property type="entry name" value="DUF4381"/>
    <property type="match status" value="1"/>
</dbReference>
<comment type="caution">
    <text evidence="2">The sequence shown here is derived from an EMBL/GenBank/DDBJ whole genome shotgun (WGS) entry which is preliminary data.</text>
</comment>
<dbReference type="EMBL" id="BSSV01000007">
    <property type="protein sequence ID" value="GLX86677.1"/>
    <property type="molecule type" value="Genomic_DNA"/>
</dbReference>
<keyword evidence="1" id="KW-1133">Transmembrane helix</keyword>
<keyword evidence="1" id="KW-0472">Membrane</keyword>
<evidence type="ECO:0000256" key="1">
    <source>
        <dbReference type="SAM" id="Phobius"/>
    </source>
</evidence>
<sequence>MDPLAQLHDIQTPEQIGQFPLAIGWYILIAMILLLIVLAVRHLFKLKALKKNQQMALASISKAKSNQEVISIMKWAAMSYFPRNEIASLHGESLKHFLSKTLPEKKQAQFTLLADTHFDNLYQADSAQESSLAHAAKYWLLHALPVKGGGNV</sequence>
<evidence type="ECO:0000313" key="2">
    <source>
        <dbReference type="EMBL" id="GLX86677.1"/>
    </source>
</evidence>
<evidence type="ECO:0008006" key="4">
    <source>
        <dbReference type="Google" id="ProtNLM"/>
    </source>
</evidence>
<accession>A0ABQ6HGF1</accession>